<proteinExistence type="predicted"/>
<feature type="compositionally biased region" description="Polar residues" evidence="1">
    <location>
        <begin position="1"/>
        <end position="12"/>
    </location>
</feature>
<evidence type="ECO:0000313" key="3">
    <source>
        <dbReference type="Proteomes" id="UP000054558"/>
    </source>
</evidence>
<organism evidence="2 3">
    <name type="scientific">Klebsormidium nitens</name>
    <name type="common">Green alga</name>
    <name type="synonym">Ulothrix nitens</name>
    <dbReference type="NCBI Taxonomy" id="105231"/>
    <lineage>
        <taxon>Eukaryota</taxon>
        <taxon>Viridiplantae</taxon>
        <taxon>Streptophyta</taxon>
        <taxon>Klebsormidiophyceae</taxon>
        <taxon>Klebsormidiales</taxon>
        <taxon>Klebsormidiaceae</taxon>
        <taxon>Klebsormidium</taxon>
    </lineage>
</organism>
<name>A0A1Y1HMV1_KLENI</name>
<sequence>MSSGQQSGPATQSKDELMDQSKKPDGQSQEAFERQQEGRSKGGKARSEQLGTEGYKEMGSKGGSVTKEDTQS</sequence>
<evidence type="ECO:0000256" key="1">
    <source>
        <dbReference type="SAM" id="MobiDB-lite"/>
    </source>
</evidence>
<dbReference type="Pfam" id="PF00477">
    <property type="entry name" value="LEA_5"/>
    <property type="match status" value="1"/>
</dbReference>
<dbReference type="Proteomes" id="UP000054558">
    <property type="component" value="Unassembled WGS sequence"/>
</dbReference>
<gene>
    <name evidence="2" type="ORF">KFL_000230220</name>
</gene>
<keyword evidence="3" id="KW-1185">Reference proteome</keyword>
<feature type="region of interest" description="Disordered" evidence="1">
    <location>
        <begin position="1"/>
        <end position="72"/>
    </location>
</feature>
<dbReference type="OrthoDB" id="540492at2759"/>
<dbReference type="InterPro" id="IPR038956">
    <property type="entry name" value="LEA_5"/>
</dbReference>
<feature type="compositionally biased region" description="Basic and acidic residues" evidence="1">
    <location>
        <begin position="13"/>
        <end position="40"/>
    </location>
</feature>
<dbReference type="EMBL" id="DF236972">
    <property type="protein sequence ID" value="GAQ79042.1"/>
    <property type="molecule type" value="Genomic_DNA"/>
</dbReference>
<evidence type="ECO:0000313" key="2">
    <source>
        <dbReference type="EMBL" id="GAQ79042.1"/>
    </source>
</evidence>
<dbReference type="AlphaFoldDB" id="A0A1Y1HMV1"/>
<protein>
    <submittedName>
        <fullName evidence="2">Late embryogenesis abundant protein</fullName>
    </submittedName>
</protein>
<accession>A0A1Y1HMV1</accession>
<reference evidence="2 3" key="1">
    <citation type="journal article" date="2014" name="Nat. Commun.">
        <title>Klebsormidium flaccidum genome reveals primary factors for plant terrestrial adaptation.</title>
        <authorList>
            <person name="Hori K."/>
            <person name="Maruyama F."/>
            <person name="Fujisawa T."/>
            <person name="Togashi T."/>
            <person name="Yamamoto N."/>
            <person name="Seo M."/>
            <person name="Sato S."/>
            <person name="Yamada T."/>
            <person name="Mori H."/>
            <person name="Tajima N."/>
            <person name="Moriyama T."/>
            <person name="Ikeuchi M."/>
            <person name="Watanabe M."/>
            <person name="Wada H."/>
            <person name="Kobayashi K."/>
            <person name="Saito M."/>
            <person name="Masuda T."/>
            <person name="Sasaki-Sekimoto Y."/>
            <person name="Mashiguchi K."/>
            <person name="Awai K."/>
            <person name="Shimojima M."/>
            <person name="Masuda S."/>
            <person name="Iwai M."/>
            <person name="Nobusawa T."/>
            <person name="Narise T."/>
            <person name="Kondo S."/>
            <person name="Saito H."/>
            <person name="Sato R."/>
            <person name="Murakawa M."/>
            <person name="Ihara Y."/>
            <person name="Oshima-Yamada Y."/>
            <person name="Ohtaka K."/>
            <person name="Satoh M."/>
            <person name="Sonobe K."/>
            <person name="Ishii M."/>
            <person name="Ohtani R."/>
            <person name="Kanamori-Sato M."/>
            <person name="Honoki R."/>
            <person name="Miyazaki D."/>
            <person name="Mochizuki H."/>
            <person name="Umetsu J."/>
            <person name="Higashi K."/>
            <person name="Shibata D."/>
            <person name="Kamiya Y."/>
            <person name="Sato N."/>
            <person name="Nakamura Y."/>
            <person name="Tabata S."/>
            <person name="Ida S."/>
            <person name="Kurokawa K."/>
            <person name="Ohta H."/>
        </authorList>
    </citation>
    <scope>NUCLEOTIDE SEQUENCE [LARGE SCALE GENOMIC DNA]</scope>
    <source>
        <strain evidence="2 3">NIES-2285</strain>
    </source>
</reference>